<evidence type="ECO:0000256" key="5">
    <source>
        <dbReference type="ARBA" id="ARBA00022989"/>
    </source>
</evidence>
<keyword evidence="4 9" id="KW-0812">Transmembrane</keyword>
<dbReference type="PANTHER" id="PTHR37461:SF1">
    <property type="entry name" value="ANTI-SIGMA-K FACTOR RSKA"/>
    <property type="match status" value="1"/>
</dbReference>
<dbReference type="Proteomes" id="UP000478546">
    <property type="component" value="Unassembled WGS sequence"/>
</dbReference>
<comment type="caution">
    <text evidence="11">The sequence shown here is derived from an EMBL/GenBank/DDBJ whole genome shotgun (WGS) entry which is preliminary data.</text>
</comment>
<accession>A0A6B2GZU2</accession>
<evidence type="ECO:0000256" key="3">
    <source>
        <dbReference type="ARBA" id="ARBA00022475"/>
    </source>
</evidence>
<evidence type="ECO:0000259" key="10">
    <source>
        <dbReference type="Pfam" id="PF10099"/>
    </source>
</evidence>
<dbReference type="InterPro" id="IPR041916">
    <property type="entry name" value="Anti_sigma_zinc_sf"/>
</dbReference>
<evidence type="ECO:0000256" key="8">
    <source>
        <dbReference type="ARBA" id="ARBA00030803"/>
    </source>
</evidence>
<dbReference type="EMBL" id="JAAEAA010000006">
    <property type="protein sequence ID" value="NDK55563.1"/>
    <property type="molecule type" value="Genomic_DNA"/>
</dbReference>
<dbReference type="InterPro" id="IPR018764">
    <property type="entry name" value="RskA_C"/>
</dbReference>
<feature type="transmembrane region" description="Helical" evidence="9">
    <location>
        <begin position="106"/>
        <end position="126"/>
    </location>
</feature>
<keyword evidence="6 9" id="KW-0472">Membrane</keyword>
<evidence type="ECO:0000256" key="1">
    <source>
        <dbReference type="ARBA" id="ARBA00004167"/>
    </source>
</evidence>
<gene>
    <name evidence="11" type="ORF">GWO68_06535</name>
</gene>
<dbReference type="AlphaFoldDB" id="A0A6B2GZU2"/>
<protein>
    <recommendedName>
        <fullName evidence="8">Regulator of SigK</fullName>
    </recommendedName>
    <alternativeName>
        <fullName evidence="7">Sigma-K anti-sigma factor RskA</fullName>
    </alternativeName>
</protein>
<evidence type="ECO:0000256" key="6">
    <source>
        <dbReference type="ARBA" id="ARBA00023136"/>
    </source>
</evidence>
<proteinExistence type="predicted"/>
<dbReference type="RefSeq" id="WP_162345614.1">
    <property type="nucleotide sequence ID" value="NZ_JAAEAA010000006.1"/>
</dbReference>
<dbReference type="GO" id="GO:0006417">
    <property type="term" value="P:regulation of translation"/>
    <property type="evidence" value="ECO:0007669"/>
    <property type="project" value="TreeGrafter"/>
</dbReference>
<name>A0A6B2GZU2_9BACT</name>
<evidence type="ECO:0000256" key="9">
    <source>
        <dbReference type="SAM" id="Phobius"/>
    </source>
</evidence>
<dbReference type="PANTHER" id="PTHR37461">
    <property type="entry name" value="ANTI-SIGMA-K FACTOR RSKA"/>
    <property type="match status" value="1"/>
</dbReference>
<keyword evidence="12" id="KW-1185">Reference proteome</keyword>
<keyword evidence="3" id="KW-1003">Cell membrane</keyword>
<feature type="domain" description="Anti-sigma K factor RskA C-terminal" evidence="10">
    <location>
        <begin position="109"/>
        <end position="266"/>
    </location>
</feature>
<dbReference type="GO" id="GO:0016989">
    <property type="term" value="F:sigma factor antagonist activity"/>
    <property type="evidence" value="ECO:0007669"/>
    <property type="project" value="TreeGrafter"/>
</dbReference>
<evidence type="ECO:0000256" key="2">
    <source>
        <dbReference type="ARBA" id="ARBA00004236"/>
    </source>
</evidence>
<evidence type="ECO:0000256" key="7">
    <source>
        <dbReference type="ARBA" id="ARBA00029829"/>
    </source>
</evidence>
<keyword evidence="5 9" id="KW-1133">Transmembrane helix</keyword>
<dbReference type="InterPro" id="IPR051474">
    <property type="entry name" value="Anti-sigma-K/W_factor"/>
</dbReference>
<evidence type="ECO:0000313" key="11">
    <source>
        <dbReference type="EMBL" id="NDK55563.1"/>
    </source>
</evidence>
<comment type="subcellular location">
    <subcellularLocation>
        <location evidence="2">Cell membrane</location>
    </subcellularLocation>
    <subcellularLocation>
        <location evidence="1">Membrane</location>
        <topology evidence="1">Single-pass membrane protein</topology>
    </subcellularLocation>
</comment>
<reference evidence="11 12" key="1">
    <citation type="submission" date="2020-01" db="EMBL/GenBank/DDBJ databases">
        <authorList>
            <person name="Kim M.K."/>
        </authorList>
    </citation>
    <scope>NUCLEOTIDE SEQUENCE [LARGE SCALE GENOMIC DNA]</scope>
    <source>
        <strain evidence="11 12">BT213</strain>
    </source>
</reference>
<dbReference type="Gene3D" id="1.10.10.1320">
    <property type="entry name" value="Anti-sigma factor, zinc-finger domain"/>
    <property type="match status" value="1"/>
</dbReference>
<sequence>MHNEDYIASGVLELYAAGGLSLAEREEVERRAAASPEIRKALDEACMAMEEYAVLHAVQPRPELKNRILDQINASIPTHTSEPDTAHNNVTQLLYEEDKAASPYRWMFAASIVLFLLSGWMSFHFYTKWQQAEQKLATVTADQELLAQNFKNTSFQLQQQEQKLAILQDPAFKPVKLKGVEAHPDASLQVYWNPQQQQVYVNVVKLPAPPAGKQYQLWALKDGQPIDAGMIEISGNKGTMQQMKNIGAAQAFAVTLEPVGGSKVPTLEQLTVIGNVES</sequence>
<dbReference type="GO" id="GO:0005886">
    <property type="term" value="C:plasma membrane"/>
    <property type="evidence" value="ECO:0007669"/>
    <property type="project" value="UniProtKB-SubCell"/>
</dbReference>
<evidence type="ECO:0000256" key="4">
    <source>
        <dbReference type="ARBA" id="ARBA00022692"/>
    </source>
</evidence>
<organism evidence="11 12">
    <name type="scientific">Pontibacter fetidus</name>
    <dbReference type="NCBI Taxonomy" id="2700082"/>
    <lineage>
        <taxon>Bacteria</taxon>
        <taxon>Pseudomonadati</taxon>
        <taxon>Bacteroidota</taxon>
        <taxon>Cytophagia</taxon>
        <taxon>Cytophagales</taxon>
        <taxon>Hymenobacteraceae</taxon>
        <taxon>Pontibacter</taxon>
    </lineage>
</organism>
<dbReference type="Pfam" id="PF10099">
    <property type="entry name" value="RskA_C"/>
    <property type="match status" value="1"/>
</dbReference>
<evidence type="ECO:0000313" key="12">
    <source>
        <dbReference type="Proteomes" id="UP000478546"/>
    </source>
</evidence>